<proteinExistence type="predicted"/>
<dbReference type="EMBL" id="JAEEGA010000002">
    <property type="protein sequence ID" value="MBP1040383.1"/>
    <property type="molecule type" value="Genomic_DNA"/>
</dbReference>
<accession>A0A940PAC6</accession>
<sequence length="62" mass="7261">MDKNVRYQIAPNKKRIMILAWVPAGHDHDEGWYEIGHVKLSSSKNSLMDDWNLEEIRANLLL</sequence>
<dbReference type="RefSeq" id="WP_209525275.1">
    <property type="nucleotide sequence ID" value="NZ_JAEEGA010000002.1"/>
</dbReference>
<organism evidence="1 2">
    <name type="scientific">Vagococcus allomyrinae</name>
    <dbReference type="NCBI Taxonomy" id="2794353"/>
    <lineage>
        <taxon>Bacteria</taxon>
        <taxon>Bacillati</taxon>
        <taxon>Bacillota</taxon>
        <taxon>Bacilli</taxon>
        <taxon>Lactobacillales</taxon>
        <taxon>Enterococcaceae</taxon>
        <taxon>Vagococcus</taxon>
    </lineage>
</organism>
<reference evidence="1" key="1">
    <citation type="submission" date="2020-12" db="EMBL/GenBank/DDBJ databases">
        <title>Vagococcus allomyrinae sp. nov. and Enterococcus lavae sp. nov., isolated from the larvae of Allomyrina dichotoma.</title>
        <authorList>
            <person name="Lee S.D."/>
        </authorList>
    </citation>
    <scope>NUCLEOTIDE SEQUENCE</scope>
    <source>
        <strain evidence="1">BWB3-3</strain>
    </source>
</reference>
<protein>
    <submittedName>
        <fullName evidence="1">Uncharacterized protein</fullName>
    </submittedName>
</protein>
<gene>
    <name evidence="1" type="ORF">I6N95_05080</name>
</gene>
<evidence type="ECO:0000313" key="1">
    <source>
        <dbReference type="EMBL" id="MBP1040383.1"/>
    </source>
</evidence>
<evidence type="ECO:0000313" key="2">
    <source>
        <dbReference type="Proteomes" id="UP000674938"/>
    </source>
</evidence>
<name>A0A940PAC6_9ENTE</name>
<keyword evidence="2" id="KW-1185">Reference proteome</keyword>
<dbReference type="AlphaFoldDB" id="A0A940PAC6"/>
<dbReference type="Proteomes" id="UP000674938">
    <property type="component" value="Unassembled WGS sequence"/>
</dbReference>
<comment type="caution">
    <text evidence="1">The sequence shown here is derived from an EMBL/GenBank/DDBJ whole genome shotgun (WGS) entry which is preliminary data.</text>
</comment>